<evidence type="ECO:0000313" key="6">
    <source>
        <dbReference type="Proteomes" id="UP000054516"/>
    </source>
</evidence>
<feature type="compositionally biased region" description="Basic and acidic residues" evidence="3">
    <location>
        <begin position="349"/>
        <end position="362"/>
    </location>
</feature>
<feature type="region of interest" description="Disordered" evidence="3">
    <location>
        <begin position="308"/>
        <end position="362"/>
    </location>
</feature>
<feature type="region of interest" description="Disordered" evidence="3">
    <location>
        <begin position="111"/>
        <end position="159"/>
    </location>
</feature>
<dbReference type="Proteomes" id="UP000054516">
    <property type="component" value="Unassembled WGS sequence"/>
</dbReference>
<dbReference type="Pfam" id="PF06428">
    <property type="entry name" value="Sec2p"/>
    <property type="match status" value="1"/>
</dbReference>
<dbReference type="AlphaFoldDB" id="A0A1W2TQ34"/>
<evidence type="ECO:0000256" key="3">
    <source>
        <dbReference type="SAM" id="MobiDB-lite"/>
    </source>
</evidence>
<sequence>MSTAMTMTLPPAGTTTTTTSILSAATATTATMTTTTTTITEEPCCPNCGYTLPLPSPEPSPSTPDPHGALLQAQRQIEDLQAQVRLLNQKATAAVDRWADYEDELSRLRAASTSTNSSVTASTKHHATTTAATSVSGSIVNGGGNRPHTPDRGSPRASFLGAGAASRISQLLSPRKAFNTTTPPQTTANTQQQRGSLSSSPSPSSPSPAPADSGGGPGTRELLAALERERALRAAAEERLAATSREVEDLSASLFEEANAMVATERRARAALEERVDLLGRRDGEKRERIGRLEGAVRRLERVRGVLGEKNGVGADDADREKDKERDGDWALVEREGEEAAAATATAETEGRRTGEWAKEEG</sequence>
<protein>
    <submittedName>
        <fullName evidence="5">Putative tfiid and saga subunit taf61</fullName>
    </submittedName>
</protein>
<proteinExistence type="predicted"/>
<feature type="domain" description="GDP/GTP exchange factor Sec2 N-terminal" evidence="4">
    <location>
        <begin position="221"/>
        <end position="282"/>
    </location>
</feature>
<feature type="compositionally biased region" description="Low complexity" evidence="3">
    <location>
        <begin position="111"/>
        <end position="139"/>
    </location>
</feature>
<dbReference type="OrthoDB" id="5560525at2759"/>
<feature type="region of interest" description="Disordered" evidence="3">
    <location>
        <begin position="174"/>
        <end position="219"/>
    </location>
</feature>
<dbReference type="PANTHER" id="PTHR14430">
    <property type="entry name" value="RABIN3-RELATED"/>
    <property type="match status" value="1"/>
</dbReference>
<evidence type="ECO:0000256" key="2">
    <source>
        <dbReference type="SAM" id="Coils"/>
    </source>
</evidence>
<dbReference type="GO" id="GO:0070319">
    <property type="term" value="C:Golgi to plasma membrane transport vesicle"/>
    <property type="evidence" value="ECO:0007669"/>
    <property type="project" value="TreeGrafter"/>
</dbReference>
<feature type="coiled-coil region" evidence="2">
    <location>
        <begin position="226"/>
        <end position="275"/>
    </location>
</feature>
<evidence type="ECO:0000313" key="5">
    <source>
        <dbReference type="EMBL" id="GAP90538.2"/>
    </source>
</evidence>
<dbReference type="STRING" id="77044.A0A1W2TQ34"/>
<feature type="compositionally biased region" description="Low complexity" evidence="3">
    <location>
        <begin position="179"/>
        <end position="202"/>
    </location>
</feature>
<dbReference type="GO" id="GO:0051286">
    <property type="term" value="C:cell tip"/>
    <property type="evidence" value="ECO:0007669"/>
    <property type="project" value="TreeGrafter"/>
</dbReference>
<organism evidence="5">
    <name type="scientific">Rosellinia necatrix</name>
    <name type="common">White root-rot fungus</name>
    <dbReference type="NCBI Taxonomy" id="77044"/>
    <lineage>
        <taxon>Eukaryota</taxon>
        <taxon>Fungi</taxon>
        <taxon>Dikarya</taxon>
        <taxon>Ascomycota</taxon>
        <taxon>Pezizomycotina</taxon>
        <taxon>Sordariomycetes</taxon>
        <taxon>Xylariomycetidae</taxon>
        <taxon>Xylariales</taxon>
        <taxon>Xylariaceae</taxon>
        <taxon>Rosellinia</taxon>
    </lineage>
</organism>
<dbReference type="InterPro" id="IPR040351">
    <property type="entry name" value="RAB3IL/RAB3IP/Sec2"/>
</dbReference>
<dbReference type="OMA" id="CADYEDQ"/>
<dbReference type="SUPFAM" id="SSF144284">
    <property type="entry name" value="Sec2 N-terminal region"/>
    <property type="match status" value="1"/>
</dbReference>
<dbReference type="GO" id="GO:0006887">
    <property type="term" value="P:exocytosis"/>
    <property type="evidence" value="ECO:0007669"/>
    <property type="project" value="TreeGrafter"/>
</dbReference>
<keyword evidence="1 2" id="KW-0175">Coiled coil</keyword>
<reference evidence="5" key="1">
    <citation type="submission" date="2016-03" db="EMBL/GenBank/DDBJ databases">
        <title>Draft genome sequence of Rosellinia necatrix.</title>
        <authorList>
            <person name="Kanematsu S."/>
        </authorList>
    </citation>
    <scope>NUCLEOTIDE SEQUENCE [LARGE SCALE GENOMIC DNA]</scope>
    <source>
        <strain evidence="5">W97</strain>
    </source>
</reference>
<evidence type="ECO:0000259" key="4">
    <source>
        <dbReference type="Pfam" id="PF06428"/>
    </source>
</evidence>
<keyword evidence="6" id="KW-1185">Reference proteome</keyword>
<feature type="compositionally biased region" description="Basic and acidic residues" evidence="3">
    <location>
        <begin position="317"/>
        <end position="335"/>
    </location>
</feature>
<dbReference type="Gene3D" id="6.10.140.910">
    <property type="match status" value="1"/>
</dbReference>
<dbReference type="GO" id="GO:0005085">
    <property type="term" value="F:guanyl-nucleotide exchange factor activity"/>
    <property type="evidence" value="ECO:0007669"/>
    <property type="project" value="InterPro"/>
</dbReference>
<gene>
    <name evidence="5" type="ORF">SAMD00023353_5000220</name>
</gene>
<feature type="coiled-coil region" evidence="2">
    <location>
        <begin position="70"/>
        <end position="97"/>
    </location>
</feature>
<accession>A0A1W2TQ34</accession>
<name>A0A1W2TQ34_ROSNE</name>
<dbReference type="EMBL" id="DF977495">
    <property type="protein sequence ID" value="GAP90538.2"/>
    <property type="molecule type" value="Genomic_DNA"/>
</dbReference>
<evidence type="ECO:0000256" key="1">
    <source>
        <dbReference type="ARBA" id="ARBA00023054"/>
    </source>
</evidence>
<dbReference type="InterPro" id="IPR009449">
    <property type="entry name" value="Sec2_N"/>
</dbReference>
<dbReference type="PANTHER" id="PTHR14430:SF4">
    <property type="entry name" value="GDP_GTP EXCHANGE FACTOR SEC2 N-TERMINAL DOMAIN-CONTAINING PROTEIN"/>
    <property type="match status" value="1"/>
</dbReference>